<protein>
    <submittedName>
        <fullName evidence="1">Uncharacterized protein</fullName>
    </submittedName>
</protein>
<dbReference type="EMBL" id="JAKRRY010000005">
    <property type="protein sequence ID" value="MCW8345520.1"/>
    <property type="molecule type" value="Genomic_DNA"/>
</dbReference>
<comment type="caution">
    <text evidence="1">The sequence shown here is derived from an EMBL/GenBank/DDBJ whole genome shotgun (WGS) entry which is preliminary data.</text>
</comment>
<organism evidence="1 2">
    <name type="scientific">Vibrio qingdaonensis</name>
    <dbReference type="NCBI Taxonomy" id="2829491"/>
    <lineage>
        <taxon>Bacteria</taxon>
        <taxon>Pseudomonadati</taxon>
        <taxon>Pseudomonadota</taxon>
        <taxon>Gammaproteobacteria</taxon>
        <taxon>Vibrionales</taxon>
        <taxon>Vibrionaceae</taxon>
        <taxon>Vibrio</taxon>
    </lineage>
</organism>
<dbReference type="Proteomes" id="UP001155587">
    <property type="component" value="Unassembled WGS sequence"/>
</dbReference>
<dbReference type="AlphaFoldDB" id="A0A9X3CLJ6"/>
<gene>
    <name evidence="1" type="ORF">MD535_05745</name>
</gene>
<reference evidence="1" key="1">
    <citation type="submission" date="2022-02" db="EMBL/GenBank/DDBJ databases">
        <title>Vibrio sp. nov, a new bacterium isolated from seawater.</title>
        <authorList>
            <person name="Yuan Y."/>
        </authorList>
    </citation>
    <scope>NUCLEOTIDE SEQUENCE</scope>
    <source>
        <strain evidence="1">ZSDZ65</strain>
    </source>
</reference>
<dbReference type="RefSeq" id="WP_265673932.1">
    <property type="nucleotide sequence ID" value="NZ_JAKRRY010000005.1"/>
</dbReference>
<evidence type="ECO:0000313" key="1">
    <source>
        <dbReference type="EMBL" id="MCW8345520.1"/>
    </source>
</evidence>
<name>A0A9X3CLJ6_9VIBR</name>
<sequence length="121" mass="13760">MLSKRSAFPTILVLMTLGFSNTSNYIGEASPAYKNEDNVNFWSLGYLNNLDTLSNVKRVPHRTNSIGSLHEERTHATKKANTNIQQQFKRMTKSLILKFRVNKGRSRTIAHVRGNQPDNLV</sequence>
<keyword evidence="2" id="KW-1185">Reference proteome</keyword>
<evidence type="ECO:0000313" key="2">
    <source>
        <dbReference type="Proteomes" id="UP001155587"/>
    </source>
</evidence>
<proteinExistence type="predicted"/>
<accession>A0A9X3CLJ6</accession>